<accession>M8BXD3</accession>
<proteinExistence type="predicted"/>
<sequence length="159" mass="16471">MASSSAAVVAVLVVVLLGLGWPAAAETTACEGDRRSSAAVVAVVLVVLLGLGWPAAAETTACEGDCRMNCSSICTHNINAQASPWLDCTTSGPCGPPPDPGCVQACKSKALARCADARCNRQCAACHVSRQQCRETIDMFIGMCTDDCTTRCKRDCVAT</sequence>
<evidence type="ECO:0000313" key="1">
    <source>
        <dbReference type="EnsemblPlants" id="EMT26619"/>
    </source>
</evidence>
<dbReference type="AlphaFoldDB" id="M8BXD3"/>
<dbReference type="EnsemblPlants" id="EMT26619">
    <property type="protein sequence ID" value="EMT26619"/>
    <property type="gene ID" value="F775_30869"/>
</dbReference>
<organism evidence="1">
    <name type="scientific">Aegilops tauschii</name>
    <name type="common">Tausch's goatgrass</name>
    <name type="synonym">Aegilops squarrosa</name>
    <dbReference type="NCBI Taxonomy" id="37682"/>
    <lineage>
        <taxon>Eukaryota</taxon>
        <taxon>Viridiplantae</taxon>
        <taxon>Streptophyta</taxon>
        <taxon>Embryophyta</taxon>
        <taxon>Tracheophyta</taxon>
        <taxon>Spermatophyta</taxon>
        <taxon>Magnoliopsida</taxon>
        <taxon>Liliopsida</taxon>
        <taxon>Poales</taxon>
        <taxon>Poaceae</taxon>
        <taxon>BOP clade</taxon>
        <taxon>Pooideae</taxon>
        <taxon>Triticodae</taxon>
        <taxon>Triticeae</taxon>
        <taxon>Triticinae</taxon>
        <taxon>Aegilops</taxon>
    </lineage>
</organism>
<name>M8BXD3_AEGTA</name>
<protein>
    <submittedName>
        <fullName evidence="1">Uncharacterized protein</fullName>
    </submittedName>
</protein>
<reference evidence="1" key="1">
    <citation type="submission" date="2015-06" db="UniProtKB">
        <authorList>
            <consortium name="EnsemblPlants"/>
        </authorList>
    </citation>
    <scope>IDENTIFICATION</scope>
</reference>